<gene>
    <name evidence="2" type="ORF">MAGMO_3839</name>
</gene>
<name>A0A1S7LPI3_MAGMO</name>
<dbReference type="Pfam" id="PF12728">
    <property type="entry name" value="HTH_17"/>
    <property type="match status" value="1"/>
</dbReference>
<sequence>MKHLKNADLNNPSFKASLQEAHHVLGALLQSSNISQFKEPAQISREKETSNSCWLSVSNASEHLGISQSYLNKLRSTGGGPRFSKAGSKVLYKKEELDNWLELKSMGSTSEEKRNG</sequence>
<accession>A0A1S7LPI3</accession>
<protein>
    <recommendedName>
        <fullName evidence="1">Helix-turn-helix domain-containing protein</fullName>
    </recommendedName>
</protein>
<proteinExistence type="predicted"/>
<reference evidence="2" key="1">
    <citation type="submission" date="2015-04" db="EMBL/GenBank/DDBJ databases">
        <authorList>
            <person name="Syromyatnikov M.Y."/>
            <person name="Popov V.N."/>
        </authorList>
    </citation>
    <scope>NUCLEOTIDE SEQUENCE</scope>
    <source>
        <strain evidence="2">MO-1</strain>
    </source>
</reference>
<dbReference type="InterPro" id="IPR009061">
    <property type="entry name" value="DNA-bd_dom_put_sf"/>
</dbReference>
<evidence type="ECO:0000259" key="1">
    <source>
        <dbReference type="Pfam" id="PF12728"/>
    </source>
</evidence>
<dbReference type="EMBL" id="LO017727">
    <property type="protein sequence ID" value="CRH07967.1"/>
    <property type="molecule type" value="Genomic_DNA"/>
</dbReference>
<feature type="domain" description="Helix-turn-helix" evidence="1">
    <location>
        <begin position="54"/>
        <end position="102"/>
    </location>
</feature>
<dbReference type="InterPro" id="IPR041657">
    <property type="entry name" value="HTH_17"/>
</dbReference>
<evidence type="ECO:0000313" key="2">
    <source>
        <dbReference type="EMBL" id="CRH07967.1"/>
    </source>
</evidence>
<dbReference type="AlphaFoldDB" id="A0A1S7LPI3"/>
<dbReference type="SUPFAM" id="SSF46955">
    <property type="entry name" value="Putative DNA-binding domain"/>
    <property type="match status" value="1"/>
</dbReference>
<organism evidence="2">
    <name type="scientific">Magnetococcus massalia (strain MO-1)</name>
    <dbReference type="NCBI Taxonomy" id="451514"/>
    <lineage>
        <taxon>Bacteria</taxon>
        <taxon>Pseudomonadati</taxon>
        <taxon>Pseudomonadota</taxon>
        <taxon>Magnetococcia</taxon>
        <taxon>Magnetococcales</taxon>
        <taxon>Magnetococcaceae</taxon>
        <taxon>Magnetococcus</taxon>
    </lineage>
</organism>